<dbReference type="RefSeq" id="WP_194701466.1">
    <property type="nucleotide sequence ID" value="NZ_JADKNH010000005.1"/>
</dbReference>
<accession>A0ABR9ZRX8</accession>
<feature type="transmembrane region" description="Helical" evidence="6">
    <location>
        <begin position="106"/>
        <end position="129"/>
    </location>
</feature>
<dbReference type="Gene3D" id="1.20.1250.20">
    <property type="entry name" value="MFS general substrate transporter like domains"/>
    <property type="match status" value="1"/>
</dbReference>
<feature type="transmembrane region" description="Helical" evidence="6">
    <location>
        <begin position="372"/>
        <end position="396"/>
    </location>
</feature>
<dbReference type="PANTHER" id="PTHR23530">
    <property type="entry name" value="TRANSPORT PROTEIN-RELATED"/>
    <property type="match status" value="1"/>
</dbReference>
<keyword evidence="4 6" id="KW-1133">Transmembrane helix</keyword>
<dbReference type="Proteomes" id="UP000614200">
    <property type="component" value="Unassembled WGS sequence"/>
</dbReference>
<dbReference type="InterPro" id="IPR020846">
    <property type="entry name" value="MFS_dom"/>
</dbReference>
<keyword evidence="5 6" id="KW-0472">Membrane</keyword>
<evidence type="ECO:0000256" key="5">
    <source>
        <dbReference type="ARBA" id="ARBA00023136"/>
    </source>
</evidence>
<dbReference type="Pfam" id="PF07690">
    <property type="entry name" value="MFS_1"/>
    <property type="match status" value="1"/>
</dbReference>
<evidence type="ECO:0000256" key="4">
    <source>
        <dbReference type="ARBA" id="ARBA00022989"/>
    </source>
</evidence>
<protein>
    <submittedName>
        <fullName evidence="8">MFS transporter</fullName>
    </submittedName>
</protein>
<keyword evidence="3 6" id="KW-0812">Transmembrane</keyword>
<feature type="transmembrane region" description="Helical" evidence="6">
    <location>
        <begin position="150"/>
        <end position="169"/>
    </location>
</feature>
<reference evidence="8 9" key="1">
    <citation type="submission" date="2020-11" db="EMBL/GenBank/DDBJ databases">
        <title>Fusibacter basophilias sp. nov.</title>
        <authorList>
            <person name="Qiu D."/>
        </authorList>
    </citation>
    <scope>NUCLEOTIDE SEQUENCE [LARGE SCALE GENOMIC DNA]</scope>
    <source>
        <strain evidence="8 9">Q10-2</strain>
    </source>
</reference>
<feature type="transmembrane region" description="Helical" evidence="6">
    <location>
        <begin position="296"/>
        <end position="318"/>
    </location>
</feature>
<evidence type="ECO:0000256" key="6">
    <source>
        <dbReference type="SAM" id="Phobius"/>
    </source>
</evidence>
<feature type="transmembrane region" description="Helical" evidence="6">
    <location>
        <begin position="175"/>
        <end position="192"/>
    </location>
</feature>
<dbReference type="PANTHER" id="PTHR23530:SF1">
    <property type="entry name" value="PERMEASE, MAJOR FACILITATOR SUPERFAMILY-RELATED"/>
    <property type="match status" value="1"/>
</dbReference>
<feature type="transmembrane region" description="Helical" evidence="6">
    <location>
        <begin position="22"/>
        <end position="43"/>
    </location>
</feature>
<evidence type="ECO:0000256" key="2">
    <source>
        <dbReference type="ARBA" id="ARBA00022448"/>
    </source>
</evidence>
<evidence type="ECO:0000256" key="1">
    <source>
        <dbReference type="ARBA" id="ARBA00004651"/>
    </source>
</evidence>
<feature type="transmembrane region" description="Helical" evidence="6">
    <location>
        <begin position="257"/>
        <end position="275"/>
    </location>
</feature>
<organism evidence="8 9">
    <name type="scientific">Fusibacter ferrireducens</name>
    <dbReference type="NCBI Taxonomy" id="2785058"/>
    <lineage>
        <taxon>Bacteria</taxon>
        <taxon>Bacillati</taxon>
        <taxon>Bacillota</taxon>
        <taxon>Clostridia</taxon>
        <taxon>Eubacteriales</taxon>
        <taxon>Eubacteriales Family XII. Incertae Sedis</taxon>
        <taxon>Fusibacter</taxon>
    </lineage>
</organism>
<gene>
    <name evidence="8" type="ORF">ISU02_08820</name>
</gene>
<dbReference type="InterPro" id="IPR011701">
    <property type="entry name" value="MFS"/>
</dbReference>
<feature type="transmembrane region" description="Helical" evidence="6">
    <location>
        <begin position="225"/>
        <end position="245"/>
    </location>
</feature>
<dbReference type="InterPro" id="IPR036259">
    <property type="entry name" value="MFS_trans_sf"/>
</dbReference>
<dbReference type="SUPFAM" id="SSF103473">
    <property type="entry name" value="MFS general substrate transporter"/>
    <property type="match status" value="1"/>
</dbReference>
<feature type="transmembrane region" description="Helical" evidence="6">
    <location>
        <begin position="81"/>
        <end position="100"/>
    </location>
</feature>
<dbReference type="EMBL" id="JADKNH010000005">
    <property type="protein sequence ID" value="MBF4693220.1"/>
    <property type="molecule type" value="Genomic_DNA"/>
</dbReference>
<evidence type="ECO:0000259" key="7">
    <source>
        <dbReference type="PROSITE" id="PS50850"/>
    </source>
</evidence>
<dbReference type="InterPro" id="IPR053160">
    <property type="entry name" value="MFS_DHA3_Transporter"/>
</dbReference>
<feature type="domain" description="Major facilitator superfamily (MFS) profile" evidence="7">
    <location>
        <begin position="1"/>
        <end position="400"/>
    </location>
</feature>
<evidence type="ECO:0000313" key="9">
    <source>
        <dbReference type="Proteomes" id="UP000614200"/>
    </source>
</evidence>
<feature type="transmembrane region" description="Helical" evidence="6">
    <location>
        <begin position="49"/>
        <end position="69"/>
    </location>
</feature>
<keyword evidence="9" id="KW-1185">Reference proteome</keyword>
<keyword evidence="2" id="KW-0813">Transport</keyword>
<proteinExistence type="predicted"/>
<comment type="caution">
    <text evidence="8">The sequence shown here is derived from an EMBL/GenBank/DDBJ whole genome shotgun (WGS) entry which is preliminary data.</text>
</comment>
<comment type="subcellular location">
    <subcellularLocation>
        <location evidence="1">Cell membrane</location>
        <topology evidence="1">Multi-pass membrane protein</topology>
    </subcellularLocation>
</comment>
<name>A0ABR9ZRX8_9FIRM</name>
<evidence type="ECO:0000313" key="8">
    <source>
        <dbReference type="EMBL" id="MBF4693220.1"/>
    </source>
</evidence>
<dbReference type="PROSITE" id="PS50850">
    <property type="entry name" value="MFS"/>
    <property type="match status" value="1"/>
</dbReference>
<evidence type="ECO:0000256" key="3">
    <source>
        <dbReference type="ARBA" id="ARBA00022692"/>
    </source>
</evidence>
<sequence>MWRKQGNGYKLSSLAEHNIHKYILYSVFSNLLILGPILTIFFLAKGLNFTQIFTIGAVNSLFVVLFEVPTGAVADKYSRKLSIIIGCIMWIISLFIYIYAQNFATFIIAEIIFSIGMTFKSGAEMAILYDSLKLEDREHEFQTIVGKGRSYFLYASAIGSLVAGFVYSYNIYLPFMISIGFIFISLVIAILFKEPKLHEFKVHSEIKYTQVIKNSAGLILNNRKVLNVVLFSTVTFIFMRMAYSFYQPHMQASGVDVKYFGLIFFAFNIVAGFSAKRIDFFIKKTKPYSMLSVGGLVAISYLLLGLFPVLISFSFIFLQQITRGLGNPVFSKYINKNIPSEYRATVISFNSLIGNVGVIILQPLFGYLIDKYSVFLVEMGIGVLMIICLGLIEIFVKRNQMKQG</sequence>